<dbReference type="Proteomes" id="UP000094067">
    <property type="component" value="Unassembled WGS sequence"/>
</dbReference>
<evidence type="ECO:0000313" key="6">
    <source>
        <dbReference type="Proteomes" id="UP000094067"/>
    </source>
</evidence>
<dbReference type="PANTHER" id="PTHR43567:SF1">
    <property type="entry name" value="FLAVOREDOXIN"/>
    <property type="match status" value="1"/>
</dbReference>
<dbReference type="InterPro" id="IPR012349">
    <property type="entry name" value="Split_barrel_FMN-bd"/>
</dbReference>
<dbReference type="Pfam" id="PF01613">
    <property type="entry name" value="Flavin_Reduct"/>
    <property type="match status" value="1"/>
</dbReference>
<reference evidence="5 6" key="1">
    <citation type="submission" date="2016-07" db="EMBL/GenBank/DDBJ databases">
        <title>Characterization of isolates of Eisenbergiella tayi derived from blood cultures, using whole genome sequencing.</title>
        <authorList>
            <person name="Burdz T."/>
            <person name="Wiebe D."/>
            <person name="Huynh C."/>
            <person name="Bernard K."/>
        </authorList>
    </citation>
    <scope>NUCLEOTIDE SEQUENCE [LARGE SCALE GENOMIC DNA]</scope>
    <source>
        <strain evidence="5 6">NML 110608</strain>
    </source>
</reference>
<sequence>MSKVSMSGSNDFCPQCLYLYGTYKENGEPNYGLFCWATYCWDEGLKFVACIGQDKLTRDRIRAEGVFSASVVSEALLPAADFCGTHPGYEFDKSEKVESEKGGVLNVPVPKASPWTLELQVDKTLHLDDKKESEIYICTIKNVMAEEYLAGDVDFEKRLRQAAPVISVSDKYLSINPAPLGDWGSMG</sequence>
<dbReference type="Gene3D" id="2.30.110.10">
    <property type="entry name" value="Electron Transport, Fmn-binding Protein, Chain A"/>
    <property type="match status" value="1"/>
</dbReference>
<keyword evidence="2" id="KW-0285">Flavoprotein</keyword>
<comment type="cofactor">
    <cofactor evidence="1">
        <name>FMN</name>
        <dbReference type="ChEBI" id="CHEBI:58210"/>
    </cofactor>
</comment>
<evidence type="ECO:0000313" key="5">
    <source>
        <dbReference type="EMBL" id="ODM04922.1"/>
    </source>
</evidence>
<dbReference type="EMBL" id="MCGH01000002">
    <property type="protein sequence ID" value="ODM04922.1"/>
    <property type="molecule type" value="Genomic_DNA"/>
</dbReference>
<evidence type="ECO:0000259" key="4">
    <source>
        <dbReference type="Pfam" id="PF01613"/>
    </source>
</evidence>
<dbReference type="GO" id="GO:0016646">
    <property type="term" value="F:oxidoreductase activity, acting on the CH-NH group of donors, NAD or NADP as acceptor"/>
    <property type="evidence" value="ECO:0007669"/>
    <property type="project" value="UniProtKB-ARBA"/>
</dbReference>
<organism evidence="5 6">
    <name type="scientific">Eisenbergiella tayi</name>
    <dbReference type="NCBI Taxonomy" id="1432052"/>
    <lineage>
        <taxon>Bacteria</taxon>
        <taxon>Bacillati</taxon>
        <taxon>Bacillota</taxon>
        <taxon>Clostridia</taxon>
        <taxon>Lachnospirales</taxon>
        <taxon>Lachnospiraceae</taxon>
        <taxon>Eisenbergiella</taxon>
    </lineage>
</organism>
<gene>
    <name evidence="5" type="ORF">BEI61_00803</name>
</gene>
<dbReference type="AlphaFoldDB" id="A0A1E3A828"/>
<dbReference type="GO" id="GO:0010181">
    <property type="term" value="F:FMN binding"/>
    <property type="evidence" value="ECO:0007669"/>
    <property type="project" value="InterPro"/>
</dbReference>
<comment type="similarity">
    <text evidence="3">Belongs to the flavoredoxin family.</text>
</comment>
<evidence type="ECO:0000256" key="1">
    <source>
        <dbReference type="ARBA" id="ARBA00001917"/>
    </source>
</evidence>
<feature type="domain" description="Flavin reductase like" evidence="4">
    <location>
        <begin position="14"/>
        <end position="148"/>
    </location>
</feature>
<dbReference type="InterPro" id="IPR052174">
    <property type="entry name" value="Flavoredoxin"/>
</dbReference>
<proteinExistence type="inferred from homology"/>
<comment type="caution">
    <text evidence="5">The sequence shown here is derived from an EMBL/GenBank/DDBJ whole genome shotgun (WGS) entry which is preliminary data.</text>
</comment>
<dbReference type="PANTHER" id="PTHR43567">
    <property type="entry name" value="FLAVOREDOXIN-RELATED-RELATED"/>
    <property type="match status" value="1"/>
</dbReference>
<dbReference type="InterPro" id="IPR002563">
    <property type="entry name" value="Flavin_Rdtase-like_dom"/>
</dbReference>
<evidence type="ECO:0000256" key="3">
    <source>
        <dbReference type="ARBA" id="ARBA00038054"/>
    </source>
</evidence>
<dbReference type="SUPFAM" id="SSF50475">
    <property type="entry name" value="FMN-binding split barrel"/>
    <property type="match status" value="1"/>
</dbReference>
<accession>A0A1E3A828</accession>
<dbReference type="RefSeq" id="WP_069151372.1">
    <property type="nucleotide sequence ID" value="NZ_DAWDRA010000197.1"/>
</dbReference>
<evidence type="ECO:0000256" key="2">
    <source>
        <dbReference type="ARBA" id="ARBA00022630"/>
    </source>
</evidence>
<protein>
    <submittedName>
        <fullName evidence="5">Flavin reductase like domain protein</fullName>
    </submittedName>
</protein>
<name>A0A1E3A828_9FIRM</name>